<feature type="signal peptide" evidence="5">
    <location>
        <begin position="1"/>
        <end position="23"/>
    </location>
</feature>
<evidence type="ECO:0000256" key="2">
    <source>
        <dbReference type="ARBA" id="ARBA00022448"/>
    </source>
</evidence>
<keyword evidence="4" id="KW-0574">Periplasm</keyword>
<dbReference type="Gene3D" id="3.40.190.10">
    <property type="entry name" value="Periplasmic binding protein-like II"/>
    <property type="match status" value="2"/>
</dbReference>
<evidence type="ECO:0000256" key="5">
    <source>
        <dbReference type="SAM" id="SignalP"/>
    </source>
</evidence>
<dbReference type="PANTHER" id="PTHR30222">
    <property type="entry name" value="SPERMIDINE/PUTRESCINE-BINDING PERIPLASMIC PROTEIN"/>
    <property type="match status" value="1"/>
</dbReference>
<feature type="chain" id="PRO_5046581883" evidence="5">
    <location>
        <begin position="24"/>
        <end position="386"/>
    </location>
</feature>
<accession>A0ABS4R1N5</accession>
<evidence type="ECO:0000313" key="6">
    <source>
        <dbReference type="EMBL" id="MBP2236817.1"/>
    </source>
</evidence>
<gene>
    <name evidence="6" type="ORF">J2Z31_003331</name>
</gene>
<evidence type="ECO:0000313" key="7">
    <source>
        <dbReference type="Proteomes" id="UP000730739"/>
    </source>
</evidence>
<protein>
    <submittedName>
        <fullName evidence="6">Spermidine/putrescine transport system substrate-binding protein</fullName>
    </submittedName>
</protein>
<dbReference type="Pfam" id="PF13416">
    <property type="entry name" value="SBP_bac_8"/>
    <property type="match status" value="1"/>
</dbReference>
<dbReference type="PANTHER" id="PTHR30222:SF18">
    <property type="entry name" value="BIFUNCTIONAL POLYHYDROXYBUTYRATE SYNTHASE _ ABC TRANSPORTER PERIPLASMIC BINDING PROTEIN-RELATED"/>
    <property type="match status" value="1"/>
</dbReference>
<organism evidence="6 7">
    <name type="scientific">Sinorhizobium kostiense</name>
    <dbReference type="NCBI Taxonomy" id="76747"/>
    <lineage>
        <taxon>Bacteria</taxon>
        <taxon>Pseudomonadati</taxon>
        <taxon>Pseudomonadota</taxon>
        <taxon>Alphaproteobacteria</taxon>
        <taxon>Hyphomicrobiales</taxon>
        <taxon>Rhizobiaceae</taxon>
        <taxon>Sinorhizobium/Ensifer group</taxon>
        <taxon>Sinorhizobium</taxon>
    </lineage>
</organism>
<evidence type="ECO:0000256" key="3">
    <source>
        <dbReference type="ARBA" id="ARBA00022729"/>
    </source>
</evidence>
<dbReference type="InterPro" id="IPR006059">
    <property type="entry name" value="SBP"/>
</dbReference>
<comment type="subcellular location">
    <subcellularLocation>
        <location evidence="1">Periplasm</location>
    </subcellularLocation>
</comment>
<dbReference type="SUPFAM" id="SSF53850">
    <property type="entry name" value="Periplasmic binding protein-like II"/>
    <property type="match status" value="1"/>
</dbReference>
<evidence type="ECO:0000256" key="4">
    <source>
        <dbReference type="ARBA" id="ARBA00022764"/>
    </source>
</evidence>
<dbReference type="RefSeq" id="WP_209602601.1">
    <property type="nucleotide sequence ID" value="NZ_JAGILA010000004.1"/>
</dbReference>
<dbReference type="PRINTS" id="PR00909">
    <property type="entry name" value="SPERMDNBNDNG"/>
</dbReference>
<dbReference type="InterPro" id="IPR001188">
    <property type="entry name" value="Sperm_putr-bd"/>
</dbReference>
<dbReference type="Proteomes" id="UP000730739">
    <property type="component" value="Unassembled WGS sequence"/>
</dbReference>
<keyword evidence="2" id="KW-0813">Transport</keyword>
<name>A0ABS4R1N5_9HYPH</name>
<dbReference type="EMBL" id="JAGILA010000004">
    <property type="protein sequence ID" value="MBP2236817.1"/>
    <property type="molecule type" value="Genomic_DNA"/>
</dbReference>
<sequence>MKQTMKCCTALTLSLGLVAPALAQEPLKELGPGEGALSIVAWPGYIERGETDKNYDWVTDFENKTGCKISVKTAATSDEMVALMNEGGFDLVTASGDASLRLVAGKRVQPINTDLIPSWKTIDERMQNAPWHTVNDVHYGTPYVWGPNVLMYNTEVFKGEPPKSWNVVFEEVTLPDGKSNKGRVQAYDGPIHVADAANYLMAHKPELGIKDPYELNEEQYKAALDLLRVQRTLVGRYWHDAMIQIDDFKNEGVVASGSWPFQVNLMKAEKLPIDSVIPEEGVTGWADTTMLHAESEHPNCAYMWMEHTLSPKVQGDVSAWFGANPSVGAACKGNALLTDEGCATNGYNDFERVKFWKTPVSKCESQGECVPYHRWVSDYIGVIGGR</sequence>
<proteinExistence type="predicted"/>
<reference evidence="6 7" key="1">
    <citation type="submission" date="2021-03" db="EMBL/GenBank/DDBJ databases">
        <title>Genomic Encyclopedia of Type Strains, Phase IV (KMG-IV): sequencing the most valuable type-strain genomes for metagenomic binning, comparative biology and taxonomic classification.</title>
        <authorList>
            <person name="Goeker M."/>
        </authorList>
    </citation>
    <scope>NUCLEOTIDE SEQUENCE [LARGE SCALE GENOMIC DNA]</scope>
    <source>
        <strain evidence="6 7">DSM 13372</strain>
    </source>
</reference>
<evidence type="ECO:0000256" key="1">
    <source>
        <dbReference type="ARBA" id="ARBA00004418"/>
    </source>
</evidence>
<keyword evidence="7" id="KW-1185">Reference proteome</keyword>
<comment type="caution">
    <text evidence="6">The sequence shown here is derived from an EMBL/GenBank/DDBJ whole genome shotgun (WGS) entry which is preliminary data.</text>
</comment>
<dbReference type="CDD" id="cd13588">
    <property type="entry name" value="PBP2_polyamine_1"/>
    <property type="match status" value="1"/>
</dbReference>
<keyword evidence="3 5" id="KW-0732">Signal</keyword>